<proteinExistence type="predicted"/>
<reference evidence="1 2" key="1">
    <citation type="submission" date="2014-11" db="EMBL/GenBank/DDBJ databases">
        <authorList>
            <person name="Zhu J."/>
            <person name="Qi W."/>
            <person name="Song R."/>
        </authorList>
    </citation>
    <scope>NUCLEOTIDE SEQUENCE [LARGE SCALE GENOMIC DNA]</scope>
</reference>
<evidence type="ECO:0000313" key="2">
    <source>
        <dbReference type="Proteomes" id="UP000041254"/>
    </source>
</evidence>
<name>A0A0G4FFY9_VITBC</name>
<gene>
    <name evidence="1" type="ORF">Vbra_1197</name>
</gene>
<accession>A0A0G4FFY9</accession>
<dbReference type="InParanoid" id="A0A0G4FFY9"/>
<dbReference type="AlphaFoldDB" id="A0A0G4FFY9"/>
<dbReference type="EMBL" id="CDMY01000430">
    <property type="protein sequence ID" value="CEM11982.1"/>
    <property type="molecule type" value="Genomic_DNA"/>
</dbReference>
<dbReference type="Proteomes" id="UP000041254">
    <property type="component" value="Unassembled WGS sequence"/>
</dbReference>
<keyword evidence="2" id="KW-1185">Reference proteome</keyword>
<sequence length="85" mass="9486">MVVGVPPSPSSIIASPSQQQHIRALRSWDSQCLQACLTQWRQGQSVQAIQRQGEVIKVMAGRASCYRGEVASQQQTRLQHRDELV</sequence>
<organism evidence="1 2">
    <name type="scientific">Vitrella brassicaformis (strain CCMP3155)</name>
    <dbReference type="NCBI Taxonomy" id="1169540"/>
    <lineage>
        <taxon>Eukaryota</taxon>
        <taxon>Sar</taxon>
        <taxon>Alveolata</taxon>
        <taxon>Colpodellida</taxon>
        <taxon>Vitrellaceae</taxon>
        <taxon>Vitrella</taxon>
    </lineage>
</organism>
<protein>
    <submittedName>
        <fullName evidence="1">Uncharacterized protein</fullName>
    </submittedName>
</protein>
<dbReference type="VEuPathDB" id="CryptoDB:Vbra_1197"/>
<evidence type="ECO:0000313" key="1">
    <source>
        <dbReference type="EMBL" id="CEM11982.1"/>
    </source>
</evidence>